<name>F0UUJ9_AJEC8</name>
<accession>F0UUJ9</accession>
<dbReference type="AlphaFoldDB" id="F0UUJ9"/>
<feature type="region of interest" description="Disordered" evidence="1">
    <location>
        <begin position="1"/>
        <end position="56"/>
    </location>
</feature>
<dbReference type="Proteomes" id="UP000008142">
    <property type="component" value="Unassembled WGS sequence"/>
</dbReference>
<gene>
    <name evidence="2" type="ORF">HCEG_08791</name>
</gene>
<evidence type="ECO:0000313" key="2">
    <source>
        <dbReference type="EMBL" id="EGC49576.1"/>
    </source>
</evidence>
<proteinExistence type="predicted"/>
<dbReference type="OMA" id="HEDRKGW"/>
<evidence type="ECO:0000313" key="3">
    <source>
        <dbReference type="Proteomes" id="UP000008142"/>
    </source>
</evidence>
<feature type="compositionally biased region" description="Basic and acidic residues" evidence="1">
    <location>
        <begin position="16"/>
        <end position="38"/>
    </location>
</feature>
<reference evidence="3" key="1">
    <citation type="submission" date="2008-07" db="EMBL/GenBank/DDBJ databases">
        <title>Annotation of Ajellomyces capsulatus strain H88.</title>
        <authorList>
            <person name="Champion M."/>
            <person name="Cuomo C."/>
            <person name="Ma L.-J."/>
            <person name="Henn M.R."/>
            <person name="Sil A."/>
            <person name="Goldman B."/>
            <person name="Young S.K."/>
            <person name="Kodira C.D."/>
            <person name="Zeng Q."/>
            <person name="Koehrsen M."/>
            <person name="Alvarado L."/>
            <person name="Berlin A."/>
            <person name="Borenstein D."/>
            <person name="Chen Z."/>
            <person name="Engels R."/>
            <person name="Freedman E."/>
            <person name="Gellesch M."/>
            <person name="Goldberg J."/>
            <person name="Griggs A."/>
            <person name="Gujja S."/>
            <person name="Heiman D."/>
            <person name="Hepburn T."/>
            <person name="Howarth C."/>
            <person name="Jen D."/>
            <person name="Larson L."/>
            <person name="Lewis B."/>
            <person name="Mehta T."/>
            <person name="Park D."/>
            <person name="Pearson M."/>
            <person name="Roberts A."/>
            <person name="Saif S."/>
            <person name="Shea T."/>
            <person name="Shenoy N."/>
            <person name="Sisk P."/>
            <person name="Stolte C."/>
            <person name="Sykes S."/>
            <person name="Walk T."/>
            <person name="White J."/>
            <person name="Yandava C."/>
            <person name="Klein B."/>
            <person name="McEwen J.G."/>
            <person name="Puccia R."/>
            <person name="Goldman G.H."/>
            <person name="Felipe M.S."/>
            <person name="Nino-Vega G."/>
            <person name="San-Blas G."/>
            <person name="Taylor J."/>
            <person name="Mendoza L."/>
            <person name="Galagan J."/>
            <person name="Nusbaum C."/>
            <person name="Birren B."/>
        </authorList>
    </citation>
    <scope>NUCLEOTIDE SEQUENCE [LARGE SCALE GENOMIC DNA]</scope>
    <source>
        <strain evidence="3">H88</strain>
    </source>
</reference>
<feature type="region of interest" description="Disordered" evidence="1">
    <location>
        <begin position="127"/>
        <end position="154"/>
    </location>
</feature>
<protein>
    <submittedName>
        <fullName evidence="2">Predicted protein</fullName>
    </submittedName>
</protein>
<feature type="compositionally biased region" description="Basic and acidic residues" evidence="1">
    <location>
        <begin position="45"/>
        <end position="56"/>
    </location>
</feature>
<organism evidence="3">
    <name type="scientific">Ajellomyces capsulatus (strain H88)</name>
    <name type="common">Darling's disease fungus</name>
    <name type="synonym">Histoplasma capsulatum</name>
    <dbReference type="NCBI Taxonomy" id="544711"/>
    <lineage>
        <taxon>Eukaryota</taxon>
        <taxon>Fungi</taxon>
        <taxon>Dikarya</taxon>
        <taxon>Ascomycota</taxon>
        <taxon>Pezizomycotina</taxon>
        <taxon>Eurotiomycetes</taxon>
        <taxon>Eurotiomycetidae</taxon>
        <taxon>Onygenales</taxon>
        <taxon>Ajellomycetaceae</taxon>
        <taxon>Histoplasma</taxon>
    </lineage>
</organism>
<dbReference type="HOGENOM" id="CLU_1703710_0_0_1"/>
<sequence>MDKRRESRTPKKIKTRNKDEEGEHTQERTHEDRKGWMRREKRRERRGEREEEREKCRGVSLRILSGFSGFSGFPRCGEGRDLSGLAGGLLCDSTSPWKRDSSNEEGLRSGGGDQLSMALLCAHLPVPKTPKTQRDSNKLQGLHLEGSSKPTACC</sequence>
<evidence type="ECO:0000256" key="1">
    <source>
        <dbReference type="SAM" id="MobiDB-lite"/>
    </source>
</evidence>
<dbReference type="EMBL" id="DS990643">
    <property type="protein sequence ID" value="EGC49576.1"/>
    <property type="molecule type" value="Genomic_DNA"/>
</dbReference>